<proteinExistence type="predicted"/>
<feature type="compositionally biased region" description="Polar residues" evidence="1">
    <location>
        <begin position="183"/>
        <end position="205"/>
    </location>
</feature>
<sequence>MSFATPGFDVLNRLALRIDPDAKVLICCRSTCRYALSVKGSAVTTHLRVKHQVEHGERKGLTEFLKGLGQSYLGDPSAAPLPKDGCSEHPDLRVYEGYACRKCPLRTTNFSSLTRHISTQYFQGQPPGKRELDEFYDEVWLQAWTAGSNQSRRYWIVSRGGLATRTSDAIQAHLASIKEQERLSNSGKDTPTHTESGGMRTNSQGDLLRFEEQTL</sequence>
<reference evidence="2" key="1">
    <citation type="submission" date="2007-04" db="EMBL/GenBank/DDBJ databases">
        <authorList>
            <consortium name="The Broad Institute Genome Sequencing Platform"/>
            <person name="Birren B."/>
            <person name="Lander E."/>
            <person name="Galagan J."/>
            <person name="Nusbaum C."/>
            <person name="Devon K."/>
            <person name="Ma L.-J."/>
            <person name="Jaffe D."/>
            <person name="Butler J."/>
            <person name="Alvarez P."/>
            <person name="Gnerre S."/>
            <person name="Grabherr M."/>
            <person name="Kleber M."/>
            <person name="Mauceli E."/>
            <person name="Brockman W."/>
            <person name="MacCallum I.A."/>
            <person name="Young S."/>
            <person name="LaButti K."/>
            <person name="DeCaprio D."/>
            <person name="Crawford M."/>
            <person name="Koehrsen M."/>
            <person name="Engels R."/>
            <person name="Montgomery P."/>
            <person name="Pearson M."/>
            <person name="Howarth C."/>
            <person name="Larson L."/>
            <person name="White J."/>
            <person name="O'Leary S."/>
            <person name="Kodira C."/>
            <person name="Zeng Q."/>
            <person name="Yandava C."/>
            <person name="Alvarado L."/>
            <person name="Kistler C."/>
            <person name="Shim W.-B."/>
            <person name="Kang S."/>
            <person name="Woloshuk C."/>
        </authorList>
    </citation>
    <scope>NUCLEOTIDE SEQUENCE</scope>
    <source>
        <strain evidence="2">4287</strain>
    </source>
</reference>
<evidence type="ECO:0000313" key="3">
    <source>
        <dbReference type="Proteomes" id="UP000009097"/>
    </source>
</evidence>
<dbReference type="EMBL" id="DS231764">
    <property type="protein sequence ID" value="KNB20748.1"/>
    <property type="molecule type" value="Genomic_DNA"/>
</dbReference>
<dbReference type="OrthoDB" id="4982631at2759"/>
<reference evidence="2" key="2">
    <citation type="journal article" date="2010" name="Nature">
        <title>Comparative genomics reveals mobile pathogenicity chromosomes in Fusarium.</title>
        <authorList>
            <person name="Ma L.J."/>
            <person name="van der Does H.C."/>
            <person name="Borkovich K.A."/>
            <person name="Coleman J.J."/>
            <person name="Daboussi M.J."/>
            <person name="Di Pietro A."/>
            <person name="Dufresne M."/>
            <person name="Freitag M."/>
            <person name="Grabherr M."/>
            <person name="Henrissat B."/>
            <person name="Houterman P.M."/>
            <person name="Kang S."/>
            <person name="Shim W.B."/>
            <person name="Woloshuk C."/>
            <person name="Xie X."/>
            <person name="Xu J.R."/>
            <person name="Antoniw J."/>
            <person name="Baker S.E."/>
            <person name="Bluhm B.H."/>
            <person name="Breakspear A."/>
            <person name="Brown D.W."/>
            <person name="Butchko R.A."/>
            <person name="Chapman S."/>
            <person name="Coulson R."/>
            <person name="Coutinho P.M."/>
            <person name="Danchin E.G."/>
            <person name="Diener A."/>
            <person name="Gale L.R."/>
            <person name="Gardiner D.M."/>
            <person name="Goff S."/>
            <person name="Hammond-Kosack K.E."/>
            <person name="Hilburn K."/>
            <person name="Hua-Van A."/>
            <person name="Jonkers W."/>
            <person name="Kazan K."/>
            <person name="Kodira C.D."/>
            <person name="Koehrsen M."/>
            <person name="Kumar L."/>
            <person name="Lee Y.H."/>
            <person name="Li L."/>
            <person name="Manners J.M."/>
            <person name="Miranda-Saavedra D."/>
            <person name="Mukherjee M."/>
            <person name="Park G."/>
            <person name="Park J."/>
            <person name="Park S.Y."/>
            <person name="Proctor R.H."/>
            <person name="Regev A."/>
            <person name="Ruiz-Roldan M.C."/>
            <person name="Sain D."/>
            <person name="Sakthikumar S."/>
            <person name="Sykes S."/>
            <person name="Schwartz D.C."/>
            <person name="Turgeon B.G."/>
            <person name="Wapinski I."/>
            <person name="Yoder O."/>
            <person name="Young S."/>
            <person name="Zeng Q."/>
            <person name="Zhou S."/>
            <person name="Galagan J."/>
            <person name="Cuomo C.A."/>
            <person name="Kistler H.C."/>
            <person name="Rep M."/>
        </authorList>
    </citation>
    <scope>NUCLEOTIDE SEQUENCE [LARGE SCALE GENOMIC DNA]</scope>
    <source>
        <strain evidence="2">4287</strain>
    </source>
</reference>
<evidence type="ECO:0000256" key="1">
    <source>
        <dbReference type="SAM" id="MobiDB-lite"/>
    </source>
</evidence>
<dbReference type="RefSeq" id="XP_018258793.1">
    <property type="nucleotide sequence ID" value="XM_018397686.1"/>
</dbReference>
<evidence type="ECO:0000313" key="2">
    <source>
        <dbReference type="EMBL" id="KNB20748.1"/>
    </source>
</evidence>
<accession>A0A0J9WCY1</accession>
<dbReference type="GeneID" id="28958419"/>
<feature type="region of interest" description="Disordered" evidence="1">
    <location>
        <begin position="177"/>
        <end position="215"/>
    </location>
</feature>
<gene>
    <name evidence="2" type="ORF">FOXG_17680</name>
</gene>
<dbReference type="InterPro" id="IPR022698">
    <property type="entry name" value="OrsD"/>
</dbReference>
<name>A0A0J9WCY1_FUSO4</name>
<dbReference type="VEuPathDB" id="FungiDB:FOXG_17680"/>
<dbReference type="Pfam" id="PF12013">
    <property type="entry name" value="OrsD"/>
    <property type="match status" value="1"/>
</dbReference>
<dbReference type="AlphaFoldDB" id="A0A0J9WCY1"/>
<dbReference type="KEGG" id="fox:FOXG_17680"/>
<dbReference type="Proteomes" id="UP000009097">
    <property type="component" value="Unassembled WGS sequence"/>
</dbReference>
<protein>
    <submittedName>
        <fullName evidence="2">Uncharacterized protein</fullName>
    </submittedName>
</protein>
<organism evidence="2 3">
    <name type="scientific">Fusarium oxysporum f. sp. lycopersici (strain 4287 / CBS 123668 / FGSC 9935 / NRRL 34936)</name>
    <name type="common">Fusarium vascular wilt of tomato</name>
    <dbReference type="NCBI Taxonomy" id="426428"/>
    <lineage>
        <taxon>Eukaryota</taxon>
        <taxon>Fungi</taxon>
        <taxon>Dikarya</taxon>
        <taxon>Ascomycota</taxon>
        <taxon>Pezizomycotina</taxon>
        <taxon>Sordariomycetes</taxon>
        <taxon>Hypocreomycetidae</taxon>
        <taxon>Hypocreales</taxon>
        <taxon>Nectriaceae</taxon>
        <taxon>Fusarium</taxon>
        <taxon>Fusarium oxysporum species complex</taxon>
    </lineage>
</organism>